<reference evidence="1" key="1">
    <citation type="journal article" date="2021" name="Proc. Natl. Acad. Sci. U.S.A.">
        <title>A Catalog of Tens of Thousands of Viruses from Human Metagenomes Reveals Hidden Associations with Chronic Diseases.</title>
        <authorList>
            <person name="Tisza M.J."/>
            <person name="Buck C.B."/>
        </authorList>
    </citation>
    <scope>NUCLEOTIDE SEQUENCE</scope>
    <source>
        <strain evidence="1">CtOow3</strain>
    </source>
</reference>
<organism evidence="1">
    <name type="scientific">Siphoviridae sp. ctOow3</name>
    <dbReference type="NCBI Taxonomy" id="2826315"/>
    <lineage>
        <taxon>Viruses</taxon>
        <taxon>Duplodnaviria</taxon>
        <taxon>Heunggongvirae</taxon>
        <taxon>Uroviricota</taxon>
        <taxon>Caudoviricetes</taxon>
    </lineage>
</organism>
<protein>
    <submittedName>
        <fullName evidence="1">Uncharacterized protein</fullName>
    </submittedName>
</protein>
<accession>A0A8S5R015</accession>
<proteinExistence type="predicted"/>
<evidence type="ECO:0000313" key="1">
    <source>
        <dbReference type="EMBL" id="DAE24417.1"/>
    </source>
</evidence>
<dbReference type="EMBL" id="BK015773">
    <property type="protein sequence ID" value="DAE24417.1"/>
    <property type="molecule type" value="Genomic_DNA"/>
</dbReference>
<sequence length="101" mass="11730">MKYFIPKIDIECESFEETESSFGTFPRHEYHFQNGYGASVVHNPYSYGLELAVLKHNNENEEWDLTYDTKITDDVVGYISGKEELEKLLTKISQLGKEKSE</sequence>
<name>A0A8S5R015_9CAUD</name>